<dbReference type="PANTHER" id="PTHR37984:SF15">
    <property type="entry name" value="INTEGRASE CATALYTIC DOMAIN-CONTAINING PROTEIN"/>
    <property type="match status" value="1"/>
</dbReference>
<dbReference type="Gene3D" id="3.30.70.270">
    <property type="match status" value="2"/>
</dbReference>
<dbReference type="PANTHER" id="PTHR37984">
    <property type="entry name" value="PROTEIN CBG26694"/>
    <property type="match status" value="1"/>
</dbReference>
<dbReference type="Pfam" id="PF00078">
    <property type="entry name" value="RVT_1"/>
    <property type="match status" value="1"/>
</dbReference>
<evidence type="ECO:0000256" key="3">
    <source>
        <dbReference type="ARBA" id="ARBA00022679"/>
    </source>
</evidence>
<protein>
    <recommendedName>
        <fullName evidence="2">ribonuclease H</fullName>
        <ecNumber evidence="2">3.1.26.4</ecNumber>
    </recommendedName>
</protein>
<dbReference type="EMBL" id="JAYMGO010000001">
    <property type="protein sequence ID" value="KAL1281426.1"/>
    <property type="molecule type" value="Genomic_DNA"/>
</dbReference>
<evidence type="ECO:0000259" key="9">
    <source>
        <dbReference type="PROSITE" id="PS50878"/>
    </source>
</evidence>
<evidence type="ECO:0000256" key="2">
    <source>
        <dbReference type="ARBA" id="ARBA00012180"/>
    </source>
</evidence>
<comment type="caution">
    <text evidence="10">The sequence shown here is derived from an EMBL/GenBank/DDBJ whole genome shotgun (WGS) entry which is preliminary data.</text>
</comment>
<dbReference type="InterPro" id="IPR043128">
    <property type="entry name" value="Rev_trsase/Diguanyl_cyclase"/>
</dbReference>
<comment type="similarity">
    <text evidence="1">Belongs to the beta type-B retroviral polymerase family. HERV class-II K(HML-2) pol subfamily.</text>
</comment>
<keyword evidence="4" id="KW-0548">Nucleotidyltransferase</keyword>
<dbReference type="EC" id="3.1.26.4" evidence="2"/>
<dbReference type="InterPro" id="IPR000477">
    <property type="entry name" value="RT_dom"/>
</dbReference>
<proteinExistence type="inferred from homology"/>
<feature type="domain" description="Reverse transcriptase" evidence="9">
    <location>
        <begin position="98"/>
        <end position="275"/>
    </location>
</feature>
<reference evidence="10 11" key="1">
    <citation type="submission" date="2023-09" db="EMBL/GenBank/DDBJ databases">
        <authorList>
            <person name="Wang M."/>
        </authorList>
    </citation>
    <scope>NUCLEOTIDE SEQUENCE [LARGE SCALE GENOMIC DNA]</scope>
    <source>
        <strain evidence="10">GT-2023</strain>
        <tissue evidence="10">Liver</tissue>
    </source>
</reference>
<dbReference type="CDD" id="cd01647">
    <property type="entry name" value="RT_LTR"/>
    <property type="match status" value="1"/>
</dbReference>
<evidence type="ECO:0000256" key="1">
    <source>
        <dbReference type="ARBA" id="ARBA00010879"/>
    </source>
</evidence>
<evidence type="ECO:0000256" key="5">
    <source>
        <dbReference type="ARBA" id="ARBA00022722"/>
    </source>
</evidence>
<dbReference type="Proteomes" id="UP001558613">
    <property type="component" value="Unassembled WGS sequence"/>
</dbReference>
<dbReference type="Pfam" id="PF17917">
    <property type="entry name" value="RT_RNaseH"/>
    <property type="match status" value="1"/>
</dbReference>
<organism evidence="10 11">
    <name type="scientific">Cirrhinus molitorella</name>
    <name type="common">mud carp</name>
    <dbReference type="NCBI Taxonomy" id="172907"/>
    <lineage>
        <taxon>Eukaryota</taxon>
        <taxon>Metazoa</taxon>
        <taxon>Chordata</taxon>
        <taxon>Craniata</taxon>
        <taxon>Vertebrata</taxon>
        <taxon>Euteleostomi</taxon>
        <taxon>Actinopterygii</taxon>
        <taxon>Neopterygii</taxon>
        <taxon>Teleostei</taxon>
        <taxon>Ostariophysi</taxon>
        <taxon>Cypriniformes</taxon>
        <taxon>Cyprinidae</taxon>
        <taxon>Labeoninae</taxon>
        <taxon>Labeonini</taxon>
        <taxon>Cirrhinus</taxon>
    </lineage>
</organism>
<dbReference type="InterPro" id="IPR050951">
    <property type="entry name" value="Retrovirus_Pol_polyprotein"/>
</dbReference>
<evidence type="ECO:0000256" key="6">
    <source>
        <dbReference type="ARBA" id="ARBA00022759"/>
    </source>
</evidence>
<keyword evidence="11" id="KW-1185">Reference proteome</keyword>
<evidence type="ECO:0000313" key="11">
    <source>
        <dbReference type="Proteomes" id="UP001558613"/>
    </source>
</evidence>
<keyword evidence="8" id="KW-0695">RNA-directed DNA polymerase</keyword>
<evidence type="ECO:0000256" key="7">
    <source>
        <dbReference type="ARBA" id="ARBA00022801"/>
    </source>
</evidence>
<keyword evidence="6" id="KW-0255">Endonuclease</keyword>
<sequence>MLPSFTFHVARHGANLMGLDLFSALGFSLVDTKGAAILTVSTPWHQKWPSLFEGLGCLTAFAHQPLLNPAIKPVIQPLRRIPLALRDGVSTELKQLLDSGIIEPVDASPWVSNLVVAQKKSGALRVCVDLRAVNKAVIPDRFPLPTSEELIAQFHGSTVFSKLDLRQGYLQVPLHPSSRNLTAFVTHAGVFRYTRMPFGLSSAPSCFQKIMVSVLAGIPGVAIYLDDVVIHGPTYKSHDERLSRVFAALAEHKLTLNTEKCVFAASAIEYVGFRLSADGVTPLQSNVDAILAIPEPSSAAQVASFLGMTGYYLKFLPHYSATTAPLRRLLRKDEPWVWSQACSDAVHALKVQLTTAPVLAHFDISSPTWVTYDASATAIGAVLSQSQQGIEKPIAFASRALNQTEQRYSVGEREALACIWACERWHLYLYGRAFTLRTDHQALTALLSTSGTGHRPLRLHRWSERLHQYNFDLKFTPGRDNVVADLLSRSAPPHPTIHKHTDTD</sequence>
<evidence type="ECO:0000256" key="4">
    <source>
        <dbReference type="ARBA" id="ARBA00022695"/>
    </source>
</evidence>
<dbReference type="CDD" id="cd09274">
    <property type="entry name" value="RNase_HI_RT_Ty3"/>
    <property type="match status" value="1"/>
</dbReference>
<dbReference type="SUPFAM" id="SSF56672">
    <property type="entry name" value="DNA/RNA polymerases"/>
    <property type="match status" value="1"/>
</dbReference>
<name>A0ABR3NWQ6_9TELE</name>
<evidence type="ECO:0000313" key="10">
    <source>
        <dbReference type="EMBL" id="KAL1281426.1"/>
    </source>
</evidence>
<dbReference type="PROSITE" id="PS50878">
    <property type="entry name" value="RT_POL"/>
    <property type="match status" value="1"/>
</dbReference>
<dbReference type="InterPro" id="IPR043502">
    <property type="entry name" value="DNA/RNA_pol_sf"/>
</dbReference>
<keyword evidence="7" id="KW-0378">Hydrolase</keyword>
<keyword evidence="3" id="KW-0808">Transferase</keyword>
<dbReference type="InterPro" id="IPR041373">
    <property type="entry name" value="RT_RNaseH"/>
</dbReference>
<accession>A0ABR3NWQ6</accession>
<keyword evidence="5" id="KW-0540">Nuclease</keyword>
<gene>
    <name evidence="10" type="ORF">QQF64_000229</name>
</gene>
<dbReference type="Gene3D" id="3.10.10.10">
    <property type="entry name" value="HIV Type 1 Reverse Transcriptase, subunit A, domain 1"/>
    <property type="match status" value="1"/>
</dbReference>
<evidence type="ECO:0000256" key="8">
    <source>
        <dbReference type="ARBA" id="ARBA00022918"/>
    </source>
</evidence>